<evidence type="ECO:0000313" key="9">
    <source>
        <dbReference type="EMBL" id="MXV16435.1"/>
    </source>
</evidence>
<dbReference type="PROSITE" id="PS50109">
    <property type="entry name" value="HIS_KIN"/>
    <property type="match status" value="1"/>
</dbReference>
<protein>
    <recommendedName>
        <fullName evidence="2">histidine kinase</fullName>
        <ecNumber evidence="2">2.7.13.3</ecNumber>
    </recommendedName>
</protein>
<dbReference type="PANTHER" id="PTHR42878:SF7">
    <property type="entry name" value="SENSOR HISTIDINE KINASE GLRK"/>
    <property type="match status" value="1"/>
</dbReference>
<keyword evidence="10" id="KW-1185">Reference proteome</keyword>
<proteinExistence type="predicted"/>
<dbReference type="InterPro" id="IPR003594">
    <property type="entry name" value="HATPase_dom"/>
</dbReference>
<comment type="caution">
    <text evidence="9">The sequence shown here is derived from an EMBL/GenBank/DDBJ whole genome shotgun (WGS) entry which is preliminary data.</text>
</comment>
<dbReference type="Gene3D" id="3.30.565.10">
    <property type="entry name" value="Histidine kinase-like ATPase, C-terminal domain"/>
    <property type="match status" value="1"/>
</dbReference>
<keyword evidence="4" id="KW-0547">Nucleotide-binding</keyword>
<dbReference type="GO" id="GO:0007234">
    <property type="term" value="P:osmosensory signaling via phosphorelay pathway"/>
    <property type="evidence" value="ECO:0007669"/>
    <property type="project" value="TreeGrafter"/>
</dbReference>
<evidence type="ECO:0000256" key="3">
    <source>
        <dbReference type="ARBA" id="ARBA00022679"/>
    </source>
</evidence>
<dbReference type="EMBL" id="WVHS01000003">
    <property type="protein sequence ID" value="MXV16435.1"/>
    <property type="molecule type" value="Genomic_DNA"/>
</dbReference>
<evidence type="ECO:0000259" key="8">
    <source>
        <dbReference type="PROSITE" id="PS50109"/>
    </source>
</evidence>
<dbReference type="InterPro" id="IPR005467">
    <property type="entry name" value="His_kinase_dom"/>
</dbReference>
<dbReference type="PRINTS" id="PR00344">
    <property type="entry name" value="BCTRLSENSOR"/>
</dbReference>
<keyword evidence="3" id="KW-0808">Transferase</keyword>
<evidence type="ECO:0000256" key="2">
    <source>
        <dbReference type="ARBA" id="ARBA00012438"/>
    </source>
</evidence>
<organism evidence="9 10">
    <name type="scientific">Hufsiella ginkgonis</name>
    <dbReference type="NCBI Taxonomy" id="2695274"/>
    <lineage>
        <taxon>Bacteria</taxon>
        <taxon>Pseudomonadati</taxon>
        <taxon>Bacteroidota</taxon>
        <taxon>Sphingobacteriia</taxon>
        <taxon>Sphingobacteriales</taxon>
        <taxon>Sphingobacteriaceae</taxon>
        <taxon>Hufsiella</taxon>
    </lineage>
</organism>
<dbReference type="InterPro" id="IPR036890">
    <property type="entry name" value="HATPase_C_sf"/>
</dbReference>
<dbReference type="SMART" id="SM00387">
    <property type="entry name" value="HATPase_c"/>
    <property type="match status" value="1"/>
</dbReference>
<dbReference type="RefSeq" id="WP_160907429.1">
    <property type="nucleotide sequence ID" value="NZ_WVHS01000003.1"/>
</dbReference>
<dbReference type="Proteomes" id="UP000451233">
    <property type="component" value="Unassembled WGS sequence"/>
</dbReference>
<dbReference type="GO" id="GO:0030295">
    <property type="term" value="F:protein kinase activator activity"/>
    <property type="evidence" value="ECO:0007669"/>
    <property type="project" value="TreeGrafter"/>
</dbReference>
<reference evidence="9 10" key="1">
    <citation type="submission" date="2019-11" db="EMBL/GenBank/DDBJ databases">
        <title>Pedobacter sp. HMF7056 Genome sequencing and assembly.</title>
        <authorList>
            <person name="Kang H."/>
            <person name="Kim H."/>
            <person name="Joh K."/>
        </authorList>
    </citation>
    <scope>NUCLEOTIDE SEQUENCE [LARGE SCALE GENOMIC DNA]</scope>
    <source>
        <strain evidence="9 10">HMF7056</strain>
    </source>
</reference>
<keyword evidence="7" id="KW-0902">Two-component regulatory system</keyword>
<dbReference type="SUPFAM" id="SSF55874">
    <property type="entry name" value="ATPase domain of HSP90 chaperone/DNA topoisomerase II/histidine kinase"/>
    <property type="match status" value="1"/>
</dbReference>
<evidence type="ECO:0000256" key="4">
    <source>
        <dbReference type="ARBA" id="ARBA00022741"/>
    </source>
</evidence>
<keyword evidence="6" id="KW-0067">ATP-binding</keyword>
<dbReference type="GO" id="GO:0005524">
    <property type="term" value="F:ATP binding"/>
    <property type="evidence" value="ECO:0007669"/>
    <property type="project" value="UniProtKB-KW"/>
</dbReference>
<evidence type="ECO:0000256" key="1">
    <source>
        <dbReference type="ARBA" id="ARBA00000085"/>
    </source>
</evidence>
<dbReference type="GO" id="GO:0004673">
    <property type="term" value="F:protein histidine kinase activity"/>
    <property type="evidence" value="ECO:0007669"/>
    <property type="project" value="UniProtKB-EC"/>
</dbReference>
<evidence type="ECO:0000256" key="6">
    <source>
        <dbReference type="ARBA" id="ARBA00022840"/>
    </source>
</evidence>
<dbReference type="Pfam" id="PF02518">
    <property type="entry name" value="HATPase_c"/>
    <property type="match status" value="1"/>
</dbReference>
<dbReference type="GO" id="GO:0000156">
    <property type="term" value="F:phosphorelay response regulator activity"/>
    <property type="evidence" value="ECO:0007669"/>
    <property type="project" value="TreeGrafter"/>
</dbReference>
<evidence type="ECO:0000256" key="5">
    <source>
        <dbReference type="ARBA" id="ARBA00022777"/>
    </source>
</evidence>
<keyword evidence="5" id="KW-0418">Kinase</keyword>
<evidence type="ECO:0000256" key="7">
    <source>
        <dbReference type="ARBA" id="ARBA00023012"/>
    </source>
</evidence>
<sequence>MTTTQGSGAEHLSKTSFPIRELIDECSHSLDYAPCHELFGECHTDARVFADREHLGQVINTLVSFAAKRSADGKMIIITASKLKGAVKITVTDFGSAIPVEEIPFIFDQDRDHGTGHSLAAAAEMIRNHQGTMGAESIAGRGSRIWFTTPAEDF</sequence>
<dbReference type="AlphaFoldDB" id="A0A7K1XZJ1"/>
<evidence type="ECO:0000313" key="10">
    <source>
        <dbReference type="Proteomes" id="UP000451233"/>
    </source>
</evidence>
<gene>
    <name evidence="9" type="ORF">GS398_14070</name>
</gene>
<comment type="catalytic activity">
    <reaction evidence="1">
        <text>ATP + protein L-histidine = ADP + protein N-phospho-L-histidine.</text>
        <dbReference type="EC" id="2.7.13.3"/>
    </reaction>
</comment>
<dbReference type="InterPro" id="IPR050351">
    <property type="entry name" value="BphY/WalK/GraS-like"/>
</dbReference>
<dbReference type="PANTHER" id="PTHR42878">
    <property type="entry name" value="TWO-COMPONENT HISTIDINE KINASE"/>
    <property type="match status" value="1"/>
</dbReference>
<dbReference type="InterPro" id="IPR004358">
    <property type="entry name" value="Sig_transdc_His_kin-like_C"/>
</dbReference>
<accession>A0A7K1XZJ1</accession>
<name>A0A7K1XZJ1_9SPHI</name>
<dbReference type="EC" id="2.7.13.3" evidence="2"/>
<feature type="domain" description="Histidine kinase" evidence="8">
    <location>
        <begin position="48"/>
        <end position="153"/>
    </location>
</feature>